<reference evidence="2 3" key="1">
    <citation type="submission" date="2020-06" db="EMBL/GenBank/DDBJ databases">
        <title>NJ-3-1, isolated from saline soil.</title>
        <authorList>
            <person name="Cui H.L."/>
            <person name="Shi X."/>
        </authorList>
    </citation>
    <scope>NUCLEOTIDE SEQUENCE [LARGE SCALE GENOMIC DNA]</scope>
    <source>
        <strain evidence="2 3">NJ-3-1</strain>
    </source>
</reference>
<evidence type="ECO:0000313" key="2">
    <source>
        <dbReference type="EMBL" id="QLG61300.1"/>
    </source>
</evidence>
<accession>A0A7D5QAV8</accession>
<keyword evidence="3" id="KW-1185">Reference proteome</keyword>
<dbReference type="AlphaFoldDB" id="A0A7D5QAV8"/>
<name>A0A7D5QAV8_9EURY</name>
<feature type="transmembrane region" description="Helical" evidence="1">
    <location>
        <begin position="21"/>
        <end position="40"/>
    </location>
</feature>
<evidence type="ECO:0000313" key="3">
    <source>
        <dbReference type="Proteomes" id="UP000509626"/>
    </source>
</evidence>
<dbReference type="InterPro" id="IPR058328">
    <property type="entry name" value="DUF8015"/>
</dbReference>
<dbReference type="EMBL" id="CP058579">
    <property type="protein sequence ID" value="QLG61300.1"/>
    <property type="molecule type" value="Genomic_DNA"/>
</dbReference>
<evidence type="ECO:0000256" key="1">
    <source>
        <dbReference type="SAM" id="Phobius"/>
    </source>
</evidence>
<dbReference type="KEGG" id="halu:HUG12_05940"/>
<keyword evidence="1" id="KW-1133">Transmembrane helix</keyword>
<dbReference type="Pfam" id="PF26047">
    <property type="entry name" value="DUF8015"/>
    <property type="match status" value="1"/>
</dbReference>
<dbReference type="Proteomes" id="UP000509626">
    <property type="component" value="Chromosome"/>
</dbReference>
<sequence>MSVRDPGSAEIGIVPESPTRYDLLLAGIPLLVLSGLLLGTTGAVPLAVGAAIGSALAASLVGYALFVAVPGGPRSRPEN</sequence>
<dbReference type="RefSeq" id="WP_179267885.1">
    <property type="nucleotide sequence ID" value="NZ_CP058579.1"/>
</dbReference>
<keyword evidence="1" id="KW-0812">Transmembrane</keyword>
<proteinExistence type="predicted"/>
<gene>
    <name evidence="2" type="ORF">HUG12_05940</name>
</gene>
<protein>
    <submittedName>
        <fullName evidence="2">Uncharacterized protein</fullName>
    </submittedName>
</protein>
<feature type="transmembrane region" description="Helical" evidence="1">
    <location>
        <begin position="46"/>
        <end position="69"/>
    </location>
</feature>
<dbReference type="GeneID" id="56036981"/>
<organism evidence="2 3">
    <name type="scientific">Halorarum salinum</name>
    <dbReference type="NCBI Taxonomy" id="2743089"/>
    <lineage>
        <taxon>Archaea</taxon>
        <taxon>Methanobacteriati</taxon>
        <taxon>Methanobacteriota</taxon>
        <taxon>Stenosarchaea group</taxon>
        <taxon>Halobacteria</taxon>
        <taxon>Halobacteriales</taxon>
        <taxon>Haloferacaceae</taxon>
        <taxon>Halorarum</taxon>
    </lineage>
</organism>
<keyword evidence="1" id="KW-0472">Membrane</keyword>